<feature type="signal peptide" evidence="7">
    <location>
        <begin position="1"/>
        <end position="27"/>
    </location>
</feature>
<evidence type="ECO:0000259" key="8">
    <source>
        <dbReference type="Pfam" id="PF13947"/>
    </source>
</evidence>
<dbReference type="InterPro" id="IPR032872">
    <property type="entry name" value="WAK_assoc_C"/>
</dbReference>
<keyword evidence="3 7" id="KW-0732">Signal</keyword>
<dbReference type="OrthoDB" id="1303655at2759"/>
<dbReference type="InterPro" id="IPR025287">
    <property type="entry name" value="WAK_GUB"/>
</dbReference>
<dbReference type="Proteomes" id="UP001153076">
    <property type="component" value="Unassembled WGS sequence"/>
</dbReference>
<organism evidence="10 11">
    <name type="scientific">Carnegiea gigantea</name>
    <dbReference type="NCBI Taxonomy" id="171969"/>
    <lineage>
        <taxon>Eukaryota</taxon>
        <taxon>Viridiplantae</taxon>
        <taxon>Streptophyta</taxon>
        <taxon>Embryophyta</taxon>
        <taxon>Tracheophyta</taxon>
        <taxon>Spermatophyta</taxon>
        <taxon>Magnoliopsida</taxon>
        <taxon>eudicotyledons</taxon>
        <taxon>Gunneridae</taxon>
        <taxon>Pentapetalae</taxon>
        <taxon>Caryophyllales</taxon>
        <taxon>Cactineae</taxon>
        <taxon>Cactaceae</taxon>
        <taxon>Cactoideae</taxon>
        <taxon>Echinocereeae</taxon>
        <taxon>Carnegiea</taxon>
    </lineage>
</organism>
<proteinExistence type="predicted"/>
<evidence type="ECO:0000313" key="11">
    <source>
        <dbReference type="Proteomes" id="UP001153076"/>
    </source>
</evidence>
<evidence type="ECO:0000256" key="3">
    <source>
        <dbReference type="ARBA" id="ARBA00022729"/>
    </source>
</evidence>
<evidence type="ECO:0000256" key="4">
    <source>
        <dbReference type="ARBA" id="ARBA00023180"/>
    </source>
</evidence>
<comment type="caution">
    <text evidence="10">The sequence shown here is derived from an EMBL/GenBank/DDBJ whole genome shotgun (WGS) entry which is preliminary data.</text>
</comment>
<accession>A0A9Q1QBY3</accession>
<dbReference type="Pfam" id="PF14380">
    <property type="entry name" value="WAK_assoc"/>
    <property type="match status" value="1"/>
</dbReference>
<feature type="chain" id="PRO_5040490519" description="non-specific serine/threonine protein kinase" evidence="7">
    <location>
        <begin position="28"/>
        <end position="332"/>
    </location>
</feature>
<keyword evidence="11" id="KW-1185">Reference proteome</keyword>
<sequence>MATSLFSCLYVMLIILTPSNYFHLSSAANTTEYEICRKPFQCGFIKDLSYPFYDGQNRPAYCGYPGFQLDCSKPKPQISVGTSSEKYYLRAVSPSTYAFSVSRADYWDTLCPSILSNTSIDFSLFNYEDVDLNITLYYRCSPTSSKSAMNQFSCTDMDNNTSIGYLMTKNLDPRLNIIPQKTCKAKIFVPAFQSAVLGINITDGASLMAALHNGFGLRWAAENELCSICRGSGGECGYNISTSKFICYCPDYQSYGSKCNGYNQKKMPTIAKIIEIQRKMIMVSLWCIQTNPFNRPTISRVVEMLEGKLESLSCPPIQLLQYPGWSSQTLQL</sequence>
<keyword evidence="4" id="KW-0325">Glycoprotein</keyword>
<reference evidence="10" key="1">
    <citation type="submission" date="2022-04" db="EMBL/GenBank/DDBJ databases">
        <title>Carnegiea gigantea Genome sequencing and assembly v2.</title>
        <authorList>
            <person name="Copetti D."/>
            <person name="Sanderson M.J."/>
            <person name="Burquez A."/>
            <person name="Wojciechowski M.F."/>
        </authorList>
    </citation>
    <scope>NUCLEOTIDE SEQUENCE</scope>
    <source>
        <strain evidence="10">SGP5-SGP5p</strain>
        <tissue evidence="10">Aerial part</tissue>
    </source>
</reference>
<dbReference type="PANTHER" id="PTHR33138:SF72">
    <property type="entry name" value="WALL-ASSOCIATED RECEPTOR KINASE CARBOXY-TERMINAL PROTEIN"/>
    <property type="match status" value="1"/>
</dbReference>
<comment type="catalytic activity">
    <reaction evidence="5">
        <text>L-threonyl-[protein] + ATP = O-phospho-L-threonyl-[protein] + ADP + H(+)</text>
        <dbReference type="Rhea" id="RHEA:46608"/>
        <dbReference type="Rhea" id="RHEA-COMP:11060"/>
        <dbReference type="Rhea" id="RHEA-COMP:11605"/>
        <dbReference type="ChEBI" id="CHEBI:15378"/>
        <dbReference type="ChEBI" id="CHEBI:30013"/>
        <dbReference type="ChEBI" id="CHEBI:30616"/>
        <dbReference type="ChEBI" id="CHEBI:61977"/>
        <dbReference type="ChEBI" id="CHEBI:456216"/>
        <dbReference type="EC" id="2.7.11.1"/>
    </reaction>
</comment>
<dbReference type="EC" id="2.7.11.1" evidence="2"/>
<dbReference type="GO" id="GO:0030247">
    <property type="term" value="F:polysaccharide binding"/>
    <property type="evidence" value="ECO:0007669"/>
    <property type="project" value="InterPro"/>
</dbReference>
<dbReference type="AlphaFoldDB" id="A0A9Q1QBY3"/>
<evidence type="ECO:0000256" key="2">
    <source>
        <dbReference type="ARBA" id="ARBA00012513"/>
    </source>
</evidence>
<dbReference type="PANTHER" id="PTHR33138">
    <property type="entry name" value="OS01G0690200 PROTEIN"/>
    <property type="match status" value="1"/>
</dbReference>
<dbReference type="GO" id="GO:0004674">
    <property type="term" value="F:protein serine/threonine kinase activity"/>
    <property type="evidence" value="ECO:0007669"/>
    <property type="project" value="UniProtKB-EC"/>
</dbReference>
<evidence type="ECO:0000259" key="9">
    <source>
        <dbReference type="Pfam" id="PF14380"/>
    </source>
</evidence>
<dbReference type="EMBL" id="JAKOGI010000337">
    <property type="protein sequence ID" value="KAJ8436618.1"/>
    <property type="molecule type" value="Genomic_DNA"/>
</dbReference>
<gene>
    <name evidence="10" type="ORF">Cgig2_029864</name>
</gene>
<feature type="domain" description="Wall-associated receptor kinase galacturonan-binding" evidence="8">
    <location>
        <begin position="36"/>
        <end position="102"/>
    </location>
</feature>
<comment type="subcellular location">
    <subcellularLocation>
        <location evidence="1">Membrane</location>
        <topology evidence="1">Single-pass membrane protein</topology>
    </subcellularLocation>
</comment>
<evidence type="ECO:0000313" key="10">
    <source>
        <dbReference type="EMBL" id="KAJ8436618.1"/>
    </source>
</evidence>
<protein>
    <recommendedName>
        <fullName evidence="2">non-specific serine/threonine protein kinase</fullName>
        <ecNumber evidence="2">2.7.11.1</ecNumber>
    </recommendedName>
</protein>
<evidence type="ECO:0000256" key="1">
    <source>
        <dbReference type="ARBA" id="ARBA00004167"/>
    </source>
</evidence>
<evidence type="ECO:0000256" key="7">
    <source>
        <dbReference type="SAM" id="SignalP"/>
    </source>
</evidence>
<comment type="catalytic activity">
    <reaction evidence="6">
        <text>L-seryl-[protein] + ATP = O-phospho-L-seryl-[protein] + ADP + H(+)</text>
        <dbReference type="Rhea" id="RHEA:17989"/>
        <dbReference type="Rhea" id="RHEA-COMP:9863"/>
        <dbReference type="Rhea" id="RHEA-COMP:11604"/>
        <dbReference type="ChEBI" id="CHEBI:15378"/>
        <dbReference type="ChEBI" id="CHEBI:29999"/>
        <dbReference type="ChEBI" id="CHEBI:30616"/>
        <dbReference type="ChEBI" id="CHEBI:83421"/>
        <dbReference type="ChEBI" id="CHEBI:456216"/>
        <dbReference type="EC" id="2.7.11.1"/>
    </reaction>
</comment>
<feature type="domain" description="Wall-associated receptor kinase C-terminal" evidence="9">
    <location>
        <begin position="154"/>
        <end position="251"/>
    </location>
</feature>
<name>A0A9Q1QBY3_9CARY</name>
<evidence type="ECO:0000256" key="5">
    <source>
        <dbReference type="ARBA" id="ARBA00047899"/>
    </source>
</evidence>
<dbReference type="Pfam" id="PF13947">
    <property type="entry name" value="GUB_WAK_bind"/>
    <property type="match status" value="1"/>
</dbReference>
<evidence type="ECO:0000256" key="6">
    <source>
        <dbReference type="ARBA" id="ARBA00048679"/>
    </source>
</evidence>
<dbReference type="GO" id="GO:0016020">
    <property type="term" value="C:membrane"/>
    <property type="evidence" value="ECO:0007669"/>
    <property type="project" value="UniProtKB-SubCell"/>
</dbReference>